<dbReference type="InterPro" id="IPR003439">
    <property type="entry name" value="ABC_transporter-like_ATP-bd"/>
</dbReference>
<dbReference type="PANTHER" id="PTHR43394">
    <property type="entry name" value="ATP-DEPENDENT PERMEASE MDL1, MITOCHONDRIAL"/>
    <property type="match status" value="1"/>
</dbReference>
<feature type="domain" description="ABC transmembrane type-1" evidence="13">
    <location>
        <begin position="41"/>
        <end position="363"/>
    </location>
</feature>
<dbReference type="InterPro" id="IPR017871">
    <property type="entry name" value="ABC_transporter-like_CS"/>
</dbReference>
<evidence type="ECO:0000259" key="13">
    <source>
        <dbReference type="PROSITE" id="PS50929"/>
    </source>
</evidence>
<evidence type="ECO:0000259" key="12">
    <source>
        <dbReference type="PROSITE" id="PS50893"/>
    </source>
</evidence>
<dbReference type="PROSITE" id="PS50893">
    <property type="entry name" value="ABC_TRANSPORTER_2"/>
    <property type="match status" value="1"/>
</dbReference>
<dbReference type="PROSITE" id="PS50929">
    <property type="entry name" value="ABC_TM1F"/>
    <property type="match status" value="1"/>
</dbReference>
<keyword evidence="4" id="KW-0547">Nucleotide-binding</keyword>
<evidence type="ECO:0000256" key="6">
    <source>
        <dbReference type="ARBA" id="ARBA00022989"/>
    </source>
</evidence>
<dbReference type="InterPro" id="IPR011527">
    <property type="entry name" value="ABC1_TM_dom"/>
</dbReference>
<dbReference type="InterPro" id="IPR027417">
    <property type="entry name" value="P-loop_NTPase"/>
</dbReference>
<keyword evidence="5 14" id="KW-0067">ATP-binding</keyword>
<dbReference type="Pfam" id="PF00664">
    <property type="entry name" value="ABC_membrane"/>
    <property type="match status" value="1"/>
</dbReference>
<dbReference type="PROSITE" id="PS00211">
    <property type="entry name" value="ABC_TRANSPORTER_1"/>
    <property type="match status" value="1"/>
</dbReference>
<name>A0AAU2VAS6_9ACTN</name>
<dbReference type="GO" id="GO:0015421">
    <property type="term" value="F:ABC-type oligopeptide transporter activity"/>
    <property type="evidence" value="ECO:0007669"/>
    <property type="project" value="TreeGrafter"/>
</dbReference>
<evidence type="ECO:0000256" key="9">
    <source>
        <dbReference type="ARBA" id="ARBA00061644"/>
    </source>
</evidence>
<dbReference type="SMART" id="SM00382">
    <property type="entry name" value="AAA"/>
    <property type="match status" value="1"/>
</dbReference>
<dbReference type="Gene3D" id="3.40.50.300">
    <property type="entry name" value="P-loop containing nucleotide triphosphate hydrolases"/>
    <property type="match status" value="1"/>
</dbReference>
<dbReference type="InterPro" id="IPR036640">
    <property type="entry name" value="ABC1_TM_sf"/>
</dbReference>
<dbReference type="CDD" id="cd18547">
    <property type="entry name" value="ABC_6TM_Tm288_like"/>
    <property type="match status" value="1"/>
</dbReference>
<comment type="similarity">
    <text evidence="9">Belongs to the ABC transporter superfamily. Lipid exporter (TC 3.A.1.106) family.</text>
</comment>
<dbReference type="InterPro" id="IPR003593">
    <property type="entry name" value="AAA+_ATPase"/>
</dbReference>
<dbReference type="EMBL" id="CP108318">
    <property type="protein sequence ID" value="WTW64184.1"/>
    <property type="molecule type" value="Genomic_DNA"/>
</dbReference>
<dbReference type="Gene3D" id="1.20.1560.10">
    <property type="entry name" value="ABC transporter type 1, transmembrane domain"/>
    <property type="match status" value="1"/>
</dbReference>
<evidence type="ECO:0000256" key="1">
    <source>
        <dbReference type="ARBA" id="ARBA00004651"/>
    </source>
</evidence>
<feature type="transmembrane region" description="Helical" evidence="11">
    <location>
        <begin position="199"/>
        <end position="216"/>
    </location>
</feature>
<feature type="transmembrane region" description="Helical" evidence="11">
    <location>
        <begin position="116"/>
        <end position="138"/>
    </location>
</feature>
<evidence type="ECO:0000256" key="2">
    <source>
        <dbReference type="ARBA" id="ARBA00022448"/>
    </source>
</evidence>
<dbReference type="AlphaFoldDB" id="A0AAU2VAS6"/>
<evidence type="ECO:0000313" key="14">
    <source>
        <dbReference type="EMBL" id="WTW64184.1"/>
    </source>
</evidence>
<keyword evidence="2" id="KW-0813">Transport</keyword>
<evidence type="ECO:0000256" key="4">
    <source>
        <dbReference type="ARBA" id="ARBA00022741"/>
    </source>
</evidence>
<reference evidence="14" key="1">
    <citation type="submission" date="2022-10" db="EMBL/GenBank/DDBJ databases">
        <title>The complete genomes of actinobacterial strains from the NBC collection.</title>
        <authorList>
            <person name="Joergensen T.S."/>
            <person name="Alvarez Arevalo M."/>
            <person name="Sterndorff E.B."/>
            <person name="Faurdal D."/>
            <person name="Vuksanovic O."/>
            <person name="Mourched A.-S."/>
            <person name="Charusanti P."/>
            <person name="Shaw S."/>
            <person name="Blin K."/>
            <person name="Weber T."/>
        </authorList>
    </citation>
    <scope>NUCLEOTIDE SEQUENCE</scope>
    <source>
        <strain evidence="14">NBC_00003</strain>
    </source>
</reference>
<evidence type="ECO:0000256" key="3">
    <source>
        <dbReference type="ARBA" id="ARBA00022692"/>
    </source>
</evidence>
<organism evidence="14">
    <name type="scientific">Streptomyces sp. NBC_00003</name>
    <dbReference type="NCBI Taxonomy" id="2903608"/>
    <lineage>
        <taxon>Bacteria</taxon>
        <taxon>Bacillati</taxon>
        <taxon>Actinomycetota</taxon>
        <taxon>Actinomycetes</taxon>
        <taxon>Kitasatosporales</taxon>
        <taxon>Streptomycetaceae</taxon>
        <taxon>Streptomyces</taxon>
    </lineage>
</organism>
<evidence type="ECO:0000256" key="5">
    <source>
        <dbReference type="ARBA" id="ARBA00022840"/>
    </source>
</evidence>
<feature type="transmembrane region" description="Helical" evidence="11">
    <location>
        <begin position="37"/>
        <end position="56"/>
    </location>
</feature>
<keyword evidence="7 11" id="KW-0472">Membrane</keyword>
<dbReference type="PANTHER" id="PTHR43394:SF1">
    <property type="entry name" value="ATP-BINDING CASSETTE SUB-FAMILY B MEMBER 10, MITOCHONDRIAL"/>
    <property type="match status" value="1"/>
</dbReference>
<dbReference type="GO" id="GO:0005886">
    <property type="term" value="C:plasma membrane"/>
    <property type="evidence" value="ECO:0007669"/>
    <property type="project" value="UniProtKB-SubCell"/>
</dbReference>
<accession>A0AAU2VAS6</accession>
<evidence type="ECO:0000256" key="11">
    <source>
        <dbReference type="SAM" id="Phobius"/>
    </source>
</evidence>
<evidence type="ECO:0000256" key="8">
    <source>
        <dbReference type="ARBA" id="ARBA00055053"/>
    </source>
</evidence>
<proteinExistence type="inferred from homology"/>
<comment type="subcellular location">
    <subcellularLocation>
        <location evidence="1">Cell membrane</location>
        <topology evidence="1">Multi-pass membrane protein</topology>
    </subcellularLocation>
</comment>
<keyword evidence="3 11" id="KW-0812">Transmembrane</keyword>
<sequence length="642" mass="68954">MSGPGGRMMMGGGPDQRSMNFKESGKRLVKRLAPEKAILSVMLLAVVVSVGLSVVGPKILGRATDLVFAGVVGPRFPDGTTKAQALDVLRSKGQGGLADMLSGVDFTPGGSIDFGAVGNVLLAALAVYVGAGLMMLVATRLANRAINNTVFRLREDIQTKLSRLPLSYFDKAKRGEVLSRATNDIDNISQTMQQTMGQLINSLLTIVGVLVMMFWISPLLALVALITVPLSVVVATRVGKRSQPQFVQQWKSTGKLNAHIEEMYTGHALVKVFGRQQESADAFAEQNDALYEASFRAQFNSGVMQPLMMFVSNLNYVLVAVVGGLRVATGSLSIGDVQAFIQYSRQFSMPLTQVASMANLVQSGVASAERIFELLDAEEQAPDTASPERPEVLRGAVSLEKVSFRYEPEKPLIEDLSLTVEPGHTVAIVGPTGAGKTTLVNLLMRFYEVTGGRITLDGVDAAKMTREELRSGIGMVLQDTWLFGGSIADNIAYGAAKDVTREEIEEAAKAAHADRFIRTLPEGYDTVIDDEGTGVSAGEKQLITIARAFLSDPVILVLDEATSSVDTRTEVLIQKAMARLAHGRTSFVIAHRLSTIRDADVILVMENGSIVEQGTHDELLAAEGAYARLYAAQFAQAVAEVD</sequence>
<keyword evidence="6 11" id="KW-1133">Transmembrane helix</keyword>
<dbReference type="GO" id="GO:0005524">
    <property type="term" value="F:ATP binding"/>
    <property type="evidence" value="ECO:0007669"/>
    <property type="project" value="UniProtKB-KW"/>
</dbReference>
<evidence type="ECO:0000256" key="10">
    <source>
        <dbReference type="ARBA" id="ARBA00071747"/>
    </source>
</evidence>
<dbReference type="FunFam" id="3.40.50.300:FF:000287">
    <property type="entry name" value="Multidrug ABC transporter ATP-binding protein"/>
    <property type="match status" value="1"/>
</dbReference>
<dbReference type="GO" id="GO:0016887">
    <property type="term" value="F:ATP hydrolysis activity"/>
    <property type="evidence" value="ECO:0007669"/>
    <property type="project" value="InterPro"/>
</dbReference>
<dbReference type="SUPFAM" id="SSF52540">
    <property type="entry name" value="P-loop containing nucleoside triphosphate hydrolases"/>
    <property type="match status" value="1"/>
</dbReference>
<dbReference type="InterPro" id="IPR039421">
    <property type="entry name" value="Type_1_exporter"/>
</dbReference>
<protein>
    <recommendedName>
        <fullName evidence="10">Fatty acid ABC transporter ATP-binding/permease protein</fullName>
    </recommendedName>
</protein>
<comment type="function">
    <text evidence="8">ABC transporter involved in fatty acid import. Transmembrane domains (TMD) form a pore in the membrane and the ATP-binding domain (NBD) is responsible for energy generation.</text>
</comment>
<feature type="domain" description="ABC transporter" evidence="12">
    <location>
        <begin position="397"/>
        <end position="632"/>
    </location>
</feature>
<dbReference type="CDD" id="cd03254">
    <property type="entry name" value="ABCC_Glucan_exporter_like"/>
    <property type="match status" value="1"/>
</dbReference>
<evidence type="ECO:0000256" key="7">
    <source>
        <dbReference type="ARBA" id="ARBA00023136"/>
    </source>
</evidence>
<dbReference type="Pfam" id="PF00005">
    <property type="entry name" value="ABC_tran"/>
    <property type="match status" value="1"/>
</dbReference>
<gene>
    <name evidence="14" type="ORF">OG549_28035</name>
</gene>
<dbReference type="SUPFAM" id="SSF90123">
    <property type="entry name" value="ABC transporter transmembrane region"/>
    <property type="match status" value="1"/>
</dbReference>